<gene>
    <name evidence="2" type="ORF">LTR24_000703</name>
</gene>
<accession>A0ABR0KMR6</accession>
<feature type="region of interest" description="Disordered" evidence="1">
    <location>
        <begin position="392"/>
        <end position="444"/>
    </location>
</feature>
<protein>
    <submittedName>
        <fullName evidence="2">Uncharacterized protein</fullName>
    </submittedName>
</protein>
<reference evidence="2 3" key="1">
    <citation type="submission" date="2023-08" db="EMBL/GenBank/DDBJ databases">
        <title>Black Yeasts Isolated from many extreme environments.</title>
        <authorList>
            <person name="Coleine C."/>
            <person name="Stajich J.E."/>
            <person name="Selbmann L."/>
        </authorList>
    </citation>
    <scope>NUCLEOTIDE SEQUENCE [LARGE SCALE GENOMIC DNA]</scope>
    <source>
        <strain evidence="2 3">CCFEE 5885</strain>
    </source>
</reference>
<comment type="caution">
    <text evidence="2">The sequence shown here is derived from an EMBL/GenBank/DDBJ whole genome shotgun (WGS) entry which is preliminary data.</text>
</comment>
<feature type="region of interest" description="Disordered" evidence="1">
    <location>
        <begin position="494"/>
        <end position="515"/>
    </location>
</feature>
<feature type="compositionally biased region" description="Polar residues" evidence="1">
    <location>
        <begin position="506"/>
        <end position="515"/>
    </location>
</feature>
<proteinExistence type="predicted"/>
<name>A0ABR0KMR6_9EURO</name>
<dbReference type="PANTHER" id="PTHR15615">
    <property type="match status" value="1"/>
</dbReference>
<dbReference type="CDD" id="cd20557">
    <property type="entry name" value="CYCLIN_ScPCL1-like"/>
    <property type="match status" value="1"/>
</dbReference>
<dbReference type="InterPro" id="IPR013922">
    <property type="entry name" value="Cyclin_PHO80-like"/>
</dbReference>
<evidence type="ECO:0000313" key="3">
    <source>
        <dbReference type="Proteomes" id="UP001345013"/>
    </source>
</evidence>
<keyword evidence="3" id="KW-1185">Reference proteome</keyword>
<dbReference type="PANTHER" id="PTHR15615:SF118">
    <property type="entry name" value="CYCLIN, HYPOTHETICAL (EUROFUNG)"/>
    <property type="match status" value="1"/>
</dbReference>
<feature type="compositionally biased region" description="Polar residues" evidence="1">
    <location>
        <begin position="394"/>
        <end position="430"/>
    </location>
</feature>
<evidence type="ECO:0000313" key="2">
    <source>
        <dbReference type="EMBL" id="KAK5100856.1"/>
    </source>
</evidence>
<evidence type="ECO:0000256" key="1">
    <source>
        <dbReference type="SAM" id="MobiDB-lite"/>
    </source>
</evidence>
<dbReference type="Gene3D" id="1.10.472.10">
    <property type="entry name" value="Cyclin-like"/>
    <property type="match status" value="1"/>
</dbReference>
<dbReference type="EMBL" id="JAVRRG010000005">
    <property type="protein sequence ID" value="KAK5100856.1"/>
    <property type="molecule type" value="Genomic_DNA"/>
</dbReference>
<organism evidence="2 3">
    <name type="scientific">Lithohypha guttulata</name>
    <dbReference type="NCBI Taxonomy" id="1690604"/>
    <lineage>
        <taxon>Eukaryota</taxon>
        <taxon>Fungi</taxon>
        <taxon>Dikarya</taxon>
        <taxon>Ascomycota</taxon>
        <taxon>Pezizomycotina</taxon>
        <taxon>Eurotiomycetes</taxon>
        <taxon>Chaetothyriomycetidae</taxon>
        <taxon>Chaetothyriales</taxon>
        <taxon>Trichomeriaceae</taxon>
        <taxon>Lithohypha</taxon>
    </lineage>
</organism>
<sequence>MSSMVGFPPGAAELDPTRYHPGYSTYRRPSQGMLNGGSGRSAGEWFGGGLPTPPATADMAILSKPSGRGAYQQPYPYLTEQRSSAVNNGDIRPAAYASNGKAFGGEYQFGTQSNPQTYGTNGTMQQEDQIASHLQIPGPVNSSKGSLPEFAAEITCLFWFENSETLEYAESLPDGALPDRGLNADAIPSIGFRKWVTTVLTTTQVGKNVILLALMFIHRLKKFNRSVSGKRGSEFRLLTIALMLGNKFLDDNTYTNKTWAEVSGISVNEIHIMEVEFLSNMRYELYASQAEWVEWQSKLGRFCSFYQKASRFNHSNANSPTTPLTQAIPHKLPSPPSGYRPVNGGYANLPNPMHTLPHLPRSPARHPTGMEYPIGRKRSLDTSLDLPPAKRLHSTLSTSTNLPSGVLTPNSVFTPDSANTATSYNSSRGTQLPLPNLPNPANRNGTQLAPLSLPGPRAMSAVYPNSTGYSQPVTPVTAGPPNLPLMPNLGTGVPSSTRVPSHAGSAHTSPTNMYGTGTPGLSPSYFLMNRSSPYRPVRHVNTLLYPPPSGALQHPIKNIDYQQMHYQPLSKSDSQLRSGPMPCLQPDAWAGYALTPGTQASRPY</sequence>
<dbReference type="Pfam" id="PF08613">
    <property type="entry name" value="Cyclin"/>
    <property type="match status" value="1"/>
</dbReference>
<dbReference type="Proteomes" id="UP001345013">
    <property type="component" value="Unassembled WGS sequence"/>
</dbReference>